<dbReference type="Gene3D" id="2.130.10.130">
    <property type="entry name" value="Integrin alpha, N-terminal"/>
    <property type="match status" value="2"/>
</dbReference>
<keyword evidence="1" id="KW-0732">Signal</keyword>
<dbReference type="SUPFAM" id="SSF55846">
    <property type="entry name" value="N-acetylmuramoyl-L-alanine amidase-like"/>
    <property type="match status" value="1"/>
</dbReference>
<organism evidence="4 5">
    <name type="scientific">Nocardioides massiliensis</name>
    <dbReference type="NCBI Taxonomy" id="1325935"/>
    <lineage>
        <taxon>Bacteria</taxon>
        <taxon>Bacillati</taxon>
        <taxon>Actinomycetota</taxon>
        <taxon>Actinomycetes</taxon>
        <taxon>Propionibacteriales</taxon>
        <taxon>Nocardioidaceae</taxon>
        <taxon>Nocardioides</taxon>
    </lineage>
</organism>
<evidence type="ECO:0000256" key="1">
    <source>
        <dbReference type="ARBA" id="ARBA00022729"/>
    </source>
</evidence>
<name>A0ABT9NUT5_9ACTN</name>
<feature type="region of interest" description="Disordered" evidence="2">
    <location>
        <begin position="240"/>
        <end position="266"/>
    </location>
</feature>
<gene>
    <name evidence="4" type="ORF">J2S59_004005</name>
</gene>
<dbReference type="SMART" id="SM00701">
    <property type="entry name" value="PGRP"/>
    <property type="match status" value="1"/>
</dbReference>
<dbReference type="CDD" id="cd06583">
    <property type="entry name" value="PGRP"/>
    <property type="match status" value="1"/>
</dbReference>
<feature type="domain" description="Peptidoglycan recognition protein family" evidence="3">
    <location>
        <begin position="289"/>
        <end position="434"/>
    </location>
</feature>
<dbReference type="Pfam" id="PF01510">
    <property type="entry name" value="Amidase_2"/>
    <property type="match status" value="1"/>
</dbReference>
<dbReference type="SUPFAM" id="SSF89372">
    <property type="entry name" value="Fucose-specific lectin"/>
    <property type="match status" value="1"/>
</dbReference>
<accession>A0ABT9NUT5</accession>
<evidence type="ECO:0000256" key="2">
    <source>
        <dbReference type="SAM" id="MobiDB-lite"/>
    </source>
</evidence>
<proteinExistence type="predicted"/>
<dbReference type="InterPro" id="IPR028994">
    <property type="entry name" value="Integrin_alpha_N"/>
</dbReference>
<dbReference type="RefSeq" id="WP_306825440.1">
    <property type="nucleotide sequence ID" value="NZ_JAUSQM010000001.1"/>
</dbReference>
<dbReference type="PANTHER" id="PTHR44103">
    <property type="entry name" value="PROPROTEIN CONVERTASE P"/>
    <property type="match status" value="1"/>
</dbReference>
<dbReference type="PANTHER" id="PTHR44103:SF1">
    <property type="entry name" value="PROPROTEIN CONVERTASE P"/>
    <property type="match status" value="1"/>
</dbReference>
<keyword evidence="5" id="KW-1185">Reference proteome</keyword>
<sequence>MTAWIDRFVTACQQSLALGVVLAVGISAAAVTSLELVEPGATSGASPSVTRAGTEVALVASAPTQAKVSERALDAPTVRLRPAEAARSLVVTGVDHEHDHEHGEQPQAKARGMRTQAVPAGKAGTATTSTPAVERVVSDPEPASGYAAVGVTWSPRDAGTEAVSIEVRTRTDGVWTDWEPVHYDADHQPDPGSADAAQARPGTDAILVGEVDAVQVRADAPAGRLPRDLRVAVVDPGETVDPVQQTPAIDTGTLESEGDGYEGDAASLSSAEPVAPVEAVPAASATPRPQIFSRAQWGADESMRRSAPSFFEVHAGFVHHTVNTNDYTRAQVPALLRSIYAYHTRSRGWSDVGYNFIVDKFGRIWEGRYGGVDRPVVGAHTSGYNERSFAGSALGNFETAKPSQAVIDAFGDLFAWKLALHGVDAASSAQRVGSRTFRAINGHRDAGSTACPGAHLYARLADIRTAASLAQAGWGGRDRRTSLTGDDQPSFMVRDATTKELFSVTTGGGQLSWISPKGLPHYFTGAHAFVSPVGDLNGDGYADLIARKVGEKRSSQYLGNGKGFTRAKNRPTRFAKADMVVGVGDVNRDGHNDVVARNGSNGRLFLLRGKGNGTFANPVLMATGWDAYNATVGIGDLDGDGRPDLAARDSAGRLWLFPGTGTAALGARVQLPGGWSGFDVLTSGGDVTGDGLPDLVARSRATKQTYLYPGDGAGGFQARLGPYAAPRKLVGFMVAGDVRRTAHPDLVGLGPQGRLVVVAHRGTTAGVSIKPTGIEMPGTRLMTIGDWDNDGRGDILHGPRNGRLYLRPGRGDGTFGEPVLMGSGFQSVTNLAAVGDMTGDGMPDLLGLPASGGYRLYPSNGATGFGASYVARSRFTARDHVGLGLWDSDGAPDSAFRVGNSLVLYRGNGPGGLIKGATIATGLAPYDWLLSVGDLNGDRRPDLLAREKATGQLWLLPGTSSGFGAPQLFADGFDRFDLAG</sequence>
<dbReference type="InterPro" id="IPR006619">
    <property type="entry name" value="PGRP_domain_met/bac"/>
</dbReference>
<dbReference type="SUPFAM" id="SSF69318">
    <property type="entry name" value="Integrin alpha N-terminal domain"/>
    <property type="match status" value="1"/>
</dbReference>
<dbReference type="Proteomes" id="UP001240447">
    <property type="component" value="Unassembled WGS sequence"/>
</dbReference>
<evidence type="ECO:0000313" key="5">
    <source>
        <dbReference type="Proteomes" id="UP001240447"/>
    </source>
</evidence>
<protein>
    <submittedName>
        <fullName evidence="4">Uncharacterized protein with LGFP repeats</fullName>
    </submittedName>
</protein>
<dbReference type="InterPro" id="IPR013517">
    <property type="entry name" value="FG-GAP"/>
</dbReference>
<evidence type="ECO:0000313" key="4">
    <source>
        <dbReference type="EMBL" id="MDP9824196.1"/>
    </source>
</evidence>
<dbReference type="EMBL" id="JAUSQM010000001">
    <property type="protein sequence ID" value="MDP9824196.1"/>
    <property type="molecule type" value="Genomic_DNA"/>
</dbReference>
<dbReference type="InterPro" id="IPR002502">
    <property type="entry name" value="Amidase_domain"/>
</dbReference>
<reference evidence="4 5" key="1">
    <citation type="submission" date="2023-07" db="EMBL/GenBank/DDBJ databases">
        <title>Sequencing the genomes of 1000 actinobacteria strains.</title>
        <authorList>
            <person name="Klenk H.-P."/>
        </authorList>
    </citation>
    <scope>NUCLEOTIDE SEQUENCE [LARGE SCALE GENOMIC DNA]</scope>
    <source>
        <strain evidence="4 5">GD13</strain>
    </source>
</reference>
<evidence type="ECO:0000259" key="3">
    <source>
        <dbReference type="SMART" id="SM00701"/>
    </source>
</evidence>
<dbReference type="InterPro" id="IPR036505">
    <property type="entry name" value="Amidase/PGRP_sf"/>
</dbReference>
<dbReference type="Gene3D" id="3.40.80.10">
    <property type="entry name" value="Peptidoglycan recognition protein-like"/>
    <property type="match status" value="1"/>
</dbReference>
<comment type="caution">
    <text evidence="4">The sequence shown here is derived from an EMBL/GenBank/DDBJ whole genome shotgun (WGS) entry which is preliminary data.</text>
</comment>
<dbReference type="Pfam" id="PF13517">
    <property type="entry name" value="FG-GAP_3"/>
    <property type="match status" value="3"/>
</dbReference>